<name>A0A6J6US70_9ZZZZ</name>
<gene>
    <name evidence="3" type="ORF">UFOPK2754_02514</name>
</gene>
<protein>
    <submittedName>
        <fullName evidence="3">Unannotated protein</fullName>
    </submittedName>
</protein>
<keyword evidence="2" id="KW-1133">Transmembrane helix</keyword>
<keyword evidence="2" id="KW-0812">Transmembrane</keyword>
<accession>A0A6J6US70</accession>
<proteinExistence type="predicted"/>
<dbReference type="AlphaFoldDB" id="A0A6J6US70"/>
<reference evidence="3" key="1">
    <citation type="submission" date="2020-05" db="EMBL/GenBank/DDBJ databases">
        <authorList>
            <person name="Chiriac C."/>
            <person name="Salcher M."/>
            <person name="Ghai R."/>
            <person name="Kavagutti S V."/>
        </authorList>
    </citation>
    <scope>NUCLEOTIDE SEQUENCE</scope>
</reference>
<feature type="transmembrane region" description="Helical" evidence="2">
    <location>
        <begin position="181"/>
        <end position="198"/>
    </location>
</feature>
<feature type="region of interest" description="Disordered" evidence="1">
    <location>
        <begin position="138"/>
        <end position="169"/>
    </location>
</feature>
<sequence>MRLVKVCPRCSYVDTEGRRVCMACQRSLMGAHEQDLARVLGQRESVMVGAGQTTISAPWGPALAVLLEQALNEEIESLDGGSRARPDNVPMPTRAMFGPRTPQSPTVATEPDTVIDDLAETTRQQLTKMYNARVAAPARVEADSATPAVRTEPSPPPSRATARPRAPERVVRAPRPGRRKVVIGIVLLVAALLGVRYVRSALANDAAAAVRNPSTPVDNLPWRTVRYGDVLVELPTKSSSAILDDSTGISYRYDRYVLPDVTFTVTVRAPNPTLVSDSALRSYSSSVAGQLGGRMMFGLARDVTFGTSFSASLELPDGPAQMYVLSSIGSVIELQADIPEQSSGRALKIYERVIRSFAPA</sequence>
<evidence type="ECO:0000256" key="1">
    <source>
        <dbReference type="SAM" id="MobiDB-lite"/>
    </source>
</evidence>
<dbReference type="EMBL" id="CAEZYR010000115">
    <property type="protein sequence ID" value="CAB4762572.1"/>
    <property type="molecule type" value="Genomic_DNA"/>
</dbReference>
<keyword evidence="2" id="KW-0472">Membrane</keyword>
<evidence type="ECO:0000256" key="2">
    <source>
        <dbReference type="SAM" id="Phobius"/>
    </source>
</evidence>
<evidence type="ECO:0000313" key="3">
    <source>
        <dbReference type="EMBL" id="CAB4762572.1"/>
    </source>
</evidence>
<organism evidence="3">
    <name type="scientific">freshwater metagenome</name>
    <dbReference type="NCBI Taxonomy" id="449393"/>
    <lineage>
        <taxon>unclassified sequences</taxon>
        <taxon>metagenomes</taxon>
        <taxon>ecological metagenomes</taxon>
    </lineage>
</organism>